<feature type="transmembrane region" description="Helical" evidence="7">
    <location>
        <begin position="58"/>
        <end position="78"/>
    </location>
</feature>
<feature type="transmembrane region" description="Helical" evidence="7">
    <location>
        <begin position="132"/>
        <end position="151"/>
    </location>
</feature>
<evidence type="ECO:0000256" key="2">
    <source>
        <dbReference type="ARBA" id="ARBA00009298"/>
    </source>
</evidence>
<gene>
    <name evidence="9" type="ORF">EPD60_05620</name>
</gene>
<protein>
    <submittedName>
        <fullName evidence="9">MgtC/SapB family protein</fullName>
    </submittedName>
</protein>
<keyword evidence="4 7" id="KW-0812">Transmembrane</keyword>
<dbReference type="PRINTS" id="PR01837">
    <property type="entry name" value="MGTCSAPBPROT"/>
</dbReference>
<dbReference type="Pfam" id="PF02308">
    <property type="entry name" value="MgtC"/>
    <property type="match status" value="1"/>
</dbReference>
<dbReference type="PANTHER" id="PTHR33778">
    <property type="entry name" value="PROTEIN MGTC"/>
    <property type="match status" value="1"/>
</dbReference>
<comment type="subcellular location">
    <subcellularLocation>
        <location evidence="1">Cell membrane</location>
        <topology evidence="1">Multi-pass membrane protein</topology>
    </subcellularLocation>
</comment>
<keyword evidence="6 7" id="KW-0472">Membrane</keyword>
<evidence type="ECO:0000256" key="4">
    <source>
        <dbReference type="ARBA" id="ARBA00022692"/>
    </source>
</evidence>
<organism evidence="9 10">
    <name type="scientific">Flaviaesturariibacter flavus</name>
    <dbReference type="NCBI Taxonomy" id="2502780"/>
    <lineage>
        <taxon>Bacteria</taxon>
        <taxon>Pseudomonadati</taxon>
        <taxon>Bacteroidota</taxon>
        <taxon>Chitinophagia</taxon>
        <taxon>Chitinophagales</taxon>
        <taxon>Chitinophagaceae</taxon>
        <taxon>Flaviaestuariibacter</taxon>
    </lineage>
</organism>
<evidence type="ECO:0000256" key="1">
    <source>
        <dbReference type="ARBA" id="ARBA00004651"/>
    </source>
</evidence>
<accession>A0A4R1BK70</accession>
<reference evidence="9 10" key="1">
    <citation type="submission" date="2019-03" db="EMBL/GenBank/DDBJ databases">
        <authorList>
            <person name="Kim M.K.M."/>
        </authorList>
    </citation>
    <scope>NUCLEOTIDE SEQUENCE [LARGE SCALE GENOMIC DNA]</scope>
    <source>
        <strain evidence="9 10">17J68-12</strain>
    </source>
</reference>
<dbReference type="EMBL" id="SJZI01000008">
    <property type="protein sequence ID" value="TCJ17667.1"/>
    <property type="molecule type" value="Genomic_DNA"/>
</dbReference>
<evidence type="ECO:0000256" key="5">
    <source>
        <dbReference type="ARBA" id="ARBA00022989"/>
    </source>
</evidence>
<name>A0A4R1BK70_9BACT</name>
<dbReference type="OrthoDB" id="9811198at2"/>
<dbReference type="InterPro" id="IPR049177">
    <property type="entry name" value="MgtC_SapB_SrpB_YhiD_N"/>
</dbReference>
<evidence type="ECO:0000256" key="7">
    <source>
        <dbReference type="SAM" id="Phobius"/>
    </source>
</evidence>
<evidence type="ECO:0000313" key="9">
    <source>
        <dbReference type="EMBL" id="TCJ17667.1"/>
    </source>
</evidence>
<comment type="caution">
    <text evidence="9">The sequence shown here is derived from an EMBL/GenBank/DDBJ whole genome shotgun (WGS) entry which is preliminary data.</text>
</comment>
<comment type="similarity">
    <text evidence="2">Belongs to the MgtC/SapB family.</text>
</comment>
<sequence>MSNRGTPLRFGEGKGVRSYLHPMLPIEEILKQLGLVLLVGGLIGAEREFRSKSAGFRTMILICLGSWVFTSLSMTISHTTDDRIASNIVTGIGFLGAGVIFKSDNRINGITTAATIWVAAALGMGIADGAYALVLCSTAVVLLVLWMLTTLERVMDRVNQSHTYRIVADYKENLLKEYEQLFDECNLSYKRLKRTKRGDSIIGMWYAQGTEKNHNKFTKQLMHHPSVREFEF</sequence>
<dbReference type="InterPro" id="IPR003416">
    <property type="entry name" value="MgtC/SapB/SrpB/YhiD_fam"/>
</dbReference>
<evidence type="ECO:0000259" key="8">
    <source>
        <dbReference type="Pfam" id="PF02308"/>
    </source>
</evidence>
<evidence type="ECO:0000313" key="10">
    <source>
        <dbReference type="Proteomes" id="UP000295334"/>
    </source>
</evidence>
<keyword evidence="10" id="KW-1185">Reference proteome</keyword>
<proteinExistence type="inferred from homology"/>
<keyword evidence="5 7" id="KW-1133">Transmembrane helix</keyword>
<feature type="transmembrane region" description="Helical" evidence="7">
    <location>
        <begin position="84"/>
        <end position="101"/>
    </location>
</feature>
<feature type="domain" description="MgtC/SapB/SrpB/YhiD N-terminal" evidence="8">
    <location>
        <begin position="33"/>
        <end position="153"/>
    </location>
</feature>
<dbReference type="Proteomes" id="UP000295334">
    <property type="component" value="Unassembled WGS sequence"/>
</dbReference>
<evidence type="ECO:0000256" key="3">
    <source>
        <dbReference type="ARBA" id="ARBA00022475"/>
    </source>
</evidence>
<dbReference type="PANTHER" id="PTHR33778:SF1">
    <property type="entry name" value="MAGNESIUM TRANSPORTER YHID-RELATED"/>
    <property type="match status" value="1"/>
</dbReference>
<dbReference type="GO" id="GO:0005886">
    <property type="term" value="C:plasma membrane"/>
    <property type="evidence" value="ECO:0007669"/>
    <property type="project" value="UniProtKB-SubCell"/>
</dbReference>
<evidence type="ECO:0000256" key="6">
    <source>
        <dbReference type="ARBA" id="ARBA00023136"/>
    </source>
</evidence>
<keyword evidence="3" id="KW-1003">Cell membrane</keyword>
<dbReference type="AlphaFoldDB" id="A0A4R1BK70"/>
<feature type="transmembrane region" description="Helical" evidence="7">
    <location>
        <begin position="108"/>
        <end position="126"/>
    </location>
</feature>